<evidence type="ECO:0000256" key="1">
    <source>
        <dbReference type="SAM" id="MobiDB-lite"/>
    </source>
</evidence>
<dbReference type="EMBL" id="ML120398">
    <property type="protein sequence ID" value="RPA98090.1"/>
    <property type="molecule type" value="Genomic_DNA"/>
</dbReference>
<dbReference type="AlphaFoldDB" id="A0A3N4JNU2"/>
<reference evidence="2 3" key="1">
    <citation type="journal article" date="2018" name="Nat. Ecol. Evol.">
        <title>Pezizomycetes genomes reveal the molecular basis of ectomycorrhizal truffle lifestyle.</title>
        <authorList>
            <person name="Murat C."/>
            <person name="Payen T."/>
            <person name="Noel B."/>
            <person name="Kuo A."/>
            <person name="Morin E."/>
            <person name="Chen J."/>
            <person name="Kohler A."/>
            <person name="Krizsan K."/>
            <person name="Balestrini R."/>
            <person name="Da Silva C."/>
            <person name="Montanini B."/>
            <person name="Hainaut M."/>
            <person name="Levati E."/>
            <person name="Barry K.W."/>
            <person name="Belfiori B."/>
            <person name="Cichocki N."/>
            <person name="Clum A."/>
            <person name="Dockter R.B."/>
            <person name="Fauchery L."/>
            <person name="Guy J."/>
            <person name="Iotti M."/>
            <person name="Le Tacon F."/>
            <person name="Lindquist E.A."/>
            <person name="Lipzen A."/>
            <person name="Malagnac F."/>
            <person name="Mello A."/>
            <person name="Molinier V."/>
            <person name="Miyauchi S."/>
            <person name="Poulain J."/>
            <person name="Riccioni C."/>
            <person name="Rubini A."/>
            <person name="Sitrit Y."/>
            <person name="Splivallo R."/>
            <person name="Traeger S."/>
            <person name="Wang M."/>
            <person name="Zifcakova L."/>
            <person name="Wipf D."/>
            <person name="Zambonelli A."/>
            <person name="Paolocci F."/>
            <person name="Nowrousian M."/>
            <person name="Ottonello S."/>
            <person name="Baldrian P."/>
            <person name="Spatafora J.W."/>
            <person name="Henrissat B."/>
            <person name="Nagy L.G."/>
            <person name="Aury J.M."/>
            <person name="Wincker P."/>
            <person name="Grigoriev I.V."/>
            <person name="Bonfante P."/>
            <person name="Martin F.M."/>
        </authorList>
    </citation>
    <scope>NUCLEOTIDE SEQUENCE [LARGE SCALE GENOMIC DNA]</scope>
    <source>
        <strain evidence="2 3">120613-1</strain>
    </source>
</reference>
<organism evidence="2 3">
    <name type="scientific">Choiromyces venosus 120613-1</name>
    <dbReference type="NCBI Taxonomy" id="1336337"/>
    <lineage>
        <taxon>Eukaryota</taxon>
        <taxon>Fungi</taxon>
        <taxon>Dikarya</taxon>
        <taxon>Ascomycota</taxon>
        <taxon>Pezizomycotina</taxon>
        <taxon>Pezizomycetes</taxon>
        <taxon>Pezizales</taxon>
        <taxon>Tuberaceae</taxon>
        <taxon>Choiromyces</taxon>
    </lineage>
</organism>
<feature type="region of interest" description="Disordered" evidence="1">
    <location>
        <begin position="1"/>
        <end position="36"/>
    </location>
</feature>
<feature type="compositionally biased region" description="Basic residues" evidence="1">
    <location>
        <begin position="1"/>
        <end position="10"/>
    </location>
</feature>
<name>A0A3N4JNU2_9PEZI</name>
<keyword evidence="3" id="KW-1185">Reference proteome</keyword>
<proteinExistence type="predicted"/>
<evidence type="ECO:0000313" key="2">
    <source>
        <dbReference type="EMBL" id="RPA98090.1"/>
    </source>
</evidence>
<gene>
    <name evidence="2" type="ORF">L873DRAFT_1808670</name>
</gene>
<evidence type="ECO:0000313" key="3">
    <source>
        <dbReference type="Proteomes" id="UP000276215"/>
    </source>
</evidence>
<protein>
    <submittedName>
        <fullName evidence="2">Uncharacterized protein</fullName>
    </submittedName>
</protein>
<accession>A0A3N4JNU2</accession>
<dbReference type="Proteomes" id="UP000276215">
    <property type="component" value="Unassembled WGS sequence"/>
</dbReference>
<sequence>MKFTTAKKLRQEKSAMASGQWDGRPQEYEGSERSGSFSLRRNLRIGGGQASSGMESRQELFGLVGSLDYRLG</sequence>